<dbReference type="InterPro" id="IPR001789">
    <property type="entry name" value="Sig_transdc_resp-reg_receiver"/>
</dbReference>
<gene>
    <name evidence="4" type="ORF">SAMN04488505_112110</name>
</gene>
<dbReference type="SMART" id="SM00850">
    <property type="entry name" value="LytTR"/>
    <property type="match status" value="1"/>
</dbReference>
<name>A0A1H8IWY9_9BACT</name>
<dbReference type="Gene3D" id="2.40.50.1020">
    <property type="entry name" value="LytTr DNA-binding domain"/>
    <property type="match status" value="1"/>
</dbReference>
<dbReference type="SUPFAM" id="SSF52172">
    <property type="entry name" value="CheY-like"/>
    <property type="match status" value="1"/>
</dbReference>
<evidence type="ECO:0000259" key="2">
    <source>
        <dbReference type="PROSITE" id="PS50110"/>
    </source>
</evidence>
<dbReference type="STRING" id="573321.SAMN04488505_112110"/>
<keyword evidence="5" id="KW-1185">Reference proteome</keyword>
<dbReference type="RefSeq" id="WP_089920725.1">
    <property type="nucleotide sequence ID" value="NZ_FOBB01000012.1"/>
</dbReference>
<dbReference type="PANTHER" id="PTHR37299:SF1">
    <property type="entry name" value="STAGE 0 SPORULATION PROTEIN A HOMOLOG"/>
    <property type="match status" value="1"/>
</dbReference>
<dbReference type="Gene3D" id="3.40.50.2300">
    <property type="match status" value="1"/>
</dbReference>
<evidence type="ECO:0000256" key="1">
    <source>
        <dbReference type="PROSITE-ProRule" id="PRU00169"/>
    </source>
</evidence>
<keyword evidence="1" id="KW-0597">Phosphoprotein</keyword>
<dbReference type="InterPro" id="IPR007492">
    <property type="entry name" value="LytTR_DNA-bd_dom"/>
</dbReference>
<evidence type="ECO:0000313" key="5">
    <source>
        <dbReference type="Proteomes" id="UP000198984"/>
    </source>
</evidence>
<reference evidence="4 5" key="1">
    <citation type="submission" date="2016-10" db="EMBL/GenBank/DDBJ databases">
        <authorList>
            <person name="de Groot N.N."/>
        </authorList>
    </citation>
    <scope>NUCLEOTIDE SEQUENCE [LARGE SCALE GENOMIC DNA]</scope>
    <source>
        <strain evidence="4 5">DSM 21039</strain>
    </source>
</reference>
<organism evidence="4 5">
    <name type="scientific">Chitinophaga rupis</name>
    <dbReference type="NCBI Taxonomy" id="573321"/>
    <lineage>
        <taxon>Bacteria</taxon>
        <taxon>Pseudomonadati</taxon>
        <taxon>Bacteroidota</taxon>
        <taxon>Chitinophagia</taxon>
        <taxon>Chitinophagales</taxon>
        <taxon>Chitinophagaceae</taxon>
        <taxon>Chitinophaga</taxon>
    </lineage>
</organism>
<dbReference type="GO" id="GO:0003677">
    <property type="term" value="F:DNA binding"/>
    <property type="evidence" value="ECO:0007669"/>
    <property type="project" value="InterPro"/>
</dbReference>
<dbReference type="GO" id="GO:0000156">
    <property type="term" value="F:phosphorelay response regulator activity"/>
    <property type="evidence" value="ECO:0007669"/>
    <property type="project" value="InterPro"/>
</dbReference>
<feature type="domain" description="Response regulatory" evidence="2">
    <location>
        <begin position="3"/>
        <end position="111"/>
    </location>
</feature>
<proteinExistence type="predicted"/>
<dbReference type="SMART" id="SM00448">
    <property type="entry name" value="REC"/>
    <property type="match status" value="1"/>
</dbReference>
<dbReference type="InterPro" id="IPR046947">
    <property type="entry name" value="LytR-like"/>
</dbReference>
<dbReference type="AlphaFoldDB" id="A0A1H8IWY9"/>
<dbReference type="EMBL" id="FOBB01000012">
    <property type="protein sequence ID" value="SEN72992.1"/>
    <property type="molecule type" value="Genomic_DNA"/>
</dbReference>
<dbReference type="InterPro" id="IPR011006">
    <property type="entry name" value="CheY-like_superfamily"/>
</dbReference>
<evidence type="ECO:0000259" key="3">
    <source>
        <dbReference type="PROSITE" id="PS50930"/>
    </source>
</evidence>
<dbReference type="PROSITE" id="PS50110">
    <property type="entry name" value="RESPONSE_REGULATORY"/>
    <property type="match status" value="1"/>
</dbReference>
<dbReference type="Pfam" id="PF04397">
    <property type="entry name" value="LytTR"/>
    <property type="match status" value="1"/>
</dbReference>
<dbReference type="PANTHER" id="PTHR37299">
    <property type="entry name" value="TRANSCRIPTIONAL REGULATOR-RELATED"/>
    <property type="match status" value="1"/>
</dbReference>
<dbReference type="Proteomes" id="UP000198984">
    <property type="component" value="Unassembled WGS sequence"/>
</dbReference>
<dbReference type="PROSITE" id="PS50930">
    <property type="entry name" value="HTH_LYTTR"/>
    <property type="match status" value="1"/>
</dbReference>
<evidence type="ECO:0000313" key="4">
    <source>
        <dbReference type="EMBL" id="SEN72992.1"/>
    </source>
</evidence>
<dbReference type="OrthoDB" id="1646880at2"/>
<feature type="modified residue" description="4-aspartylphosphate" evidence="1">
    <location>
        <position position="51"/>
    </location>
</feature>
<protein>
    <submittedName>
        <fullName evidence="4">Two component transcriptional regulator, LytTR family</fullName>
    </submittedName>
</protein>
<accession>A0A1H8IWY9</accession>
<dbReference type="Pfam" id="PF00072">
    <property type="entry name" value="Response_reg"/>
    <property type="match status" value="1"/>
</dbReference>
<feature type="domain" description="HTH LytTR-type" evidence="3">
    <location>
        <begin position="142"/>
        <end position="232"/>
    </location>
</feature>
<sequence>MLSCIIIDDEQHAIDLLKSYIEKVSFLELRGTYNNPLNAITATDVDIIFIDMHMPQLSGMDFIKLMKGKARIIITSAFKEYALESFEYEVLDYLLKPISFDRFLKAVQKAMNQLTFAEEDNQTKQTKNYIVVKTDAKNKLQKIELDEIVYIEGMKNYVTIHKEQQQVMTLLNMKDLDNDLPKDQFIRVHKSYIISIDKIKIIEGNQIFLKNVKESIPLSETYRQAFFDLLKQTIIGNKKPI</sequence>